<accession>A0A0L7SZF3</accession>
<dbReference type="EMBL" id="JRXE01000023">
    <property type="protein sequence ID" value="KOC88559.1"/>
    <property type="molecule type" value="Genomic_DNA"/>
</dbReference>
<keyword evidence="1" id="KW-1133">Transmembrane helix</keyword>
<keyword evidence="5" id="KW-1185">Reference proteome</keyword>
<dbReference type="Proteomes" id="UP000036851">
    <property type="component" value="Unassembled WGS sequence"/>
</dbReference>
<evidence type="ECO:0000313" key="2">
    <source>
        <dbReference type="EMBL" id="KOC88559.1"/>
    </source>
</evidence>
<comment type="caution">
    <text evidence="2">The sequence shown here is derived from an EMBL/GenBank/DDBJ whole genome shotgun (WGS) entry which is preliminary data.</text>
</comment>
<keyword evidence="1" id="KW-0812">Transmembrane</keyword>
<feature type="transmembrane region" description="Helical" evidence="1">
    <location>
        <begin position="12"/>
        <end position="30"/>
    </location>
</feature>
<dbReference type="Proteomes" id="UP000037088">
    <property type="component" value="Unassembled WGS sequence"/>
</dbReference>
<proteinExistence type="predicted"/>
<dbReference type="AlphaFoldDB" id="A0A0L7SZF3"/>
<reference evidence="4 5" key="1">
    <citation type="journal article" date="2015" name="Int. J. Syst. Evol. Microbiol.">
        <title>Erwinia iniecta sp. nov., isolated from Russian wheat aphids (Diuraphis noxia).</title>
        <authorList>
            <person name="Campillo T."/>
            <person name="Luna E."/>
            <person name="Portier P."/>
            <person name="Fischer-Le Saux M."/>
            <person name="Lapitan N."/>
            <person name="Tisserat N.A."/>
            <person name="Leach J.E."/>
        </authorList>
    </citation>
    <scope>NUCLEOTIDE SEQUENCE [LARGE SCALE GENOMIC DNA]</scope>
    <source>
        <strain evidence="2 5">B120</strain>
        <strain evidence="3 4">B149</strain>
    </source>
</reference>
<organism evidence="2 5">
    <name type="scientific">Winslowiella iniecta</name>
    <dbReference type="NCBI Taxonomy" id="1560201"/>
    <lineage>
        <taxon>Bacteria</taxon>
        <taxon>Pseudomonadati</taxon>
        <taxon>Pseudomonadota</taxon>
        <taxon>Gammaproteobacteria</taxon>
        <taxon>Enterobacterales</taxon>
        <taxon>Erwiniaceae</taxon>
        <taxon>Winslowiella</taxon>
    </lineage>
</organism>
<sequence length="83" mass="9524">MERRSVPTGIKFLISIIIFASAFLLIRPATPLSDKQFYFWQKAALFFGDNDIEGFIGQTLLITDIVVTIIVYLIVIRCVERRT</sequence>
<dbReference type="PATRIC" id="fig|1560201.3.peg.3389"/>
<evidence type="ECO:0000313" key="3">
    <source>
        <dbReference type="EMBL" id="KOC90561.1"/>
    </source>
</evidence>
<keyword evidence="1" id="KW-0472">Membrane</keyword>
<dbReference type="EMBL" id="JRXF01000029">
    <property type="protein sequence ID" value="KOC90561.1"/>
    <property type="molecule type" value="Genomic_DNA"/>
</dbReference>
<evidence type="ECO:0000313" key="4">
    <source>
        <dbReference type="Proteomes" id="UP000036851"/>
    </source>
</evidence>
<feature type="transmembrane region" description="Helical" evidence="1">
    <location>
        <begin position="55"/>
        <end position="75"/>
    </location>
</feature>
<name>A0A0L7SZF3_9GAMM</name>
<gene>
    <name evidence="2" type="ORF">NG42_16000</name>
    <name evidence="3" type="ORF">NG43_16990</name>
</gene>
<evidence type="ECO:0000313" key="5">
    <source>
        <dbReference type="Proteomes" id="UP000037088"/>
    </source>
</evidence>
<evidence type="ECO:0000256" key="1">
    <source>
        <dbReference type="SAM" id="Phobius"/>
    </source>
</evidence>
<protein>
    <submittedName>
        <fullName evidence="2">Uncharacterized protein</fullName>
    </submittedName>
</protein>